<keyword evidence="3" id="KW-1185">Reference proteome</keyword>
<comment type="caution">
    <text evidence="2">The sequence shown here is derived from an EMBL/GenBank/DDBJ whole genome shotgun (WGS) entry which is preliminary data.</text>
</comment>
<feature type="signal peptide" evidence="1">
    <location>
        <begin position="1"/>
        <end position="19"/>
    </location>
</feature>
<accession>A0A940S376</accession>
<keyword evidence="1" id="KW-0732">Signal</keyword>
<reference evidence="2" key="1">
    <citation type="submission" date="2021-03" db="EMBL/GenBank/DDBJ databases">
        <authorList>
            <person name="So Y."/>
        </authorList>
    </citation>
    <scope>NUCLEOTIDE SEQUENCE</scope>
    <source>
        <strain evidence="2">SG15</strain>
    </source>
</reference>
<sequence length="82" mass="8272">MGKTLHAAGAACLLLAACAPDGGAGQAAADPVYACQMRGAMAEDRVYGPLGQLDIDSASVRSQVTQACLERTRAAGAPTRPQ</sequence>
<organism evidence="2 3">
    <name type="scientific">Roseomonas indoligenes</name>
    <dbReference type="NCBI Taxonomy" id="2820811"/>
    <lineage>
        <taxon>Bacteria</taxon>
        <taxon>Pseudomonadati</taxon>
        <taxon>Pseudomonadota</taxon>
        <taxon>Alphaproteobacteria</taxon>
        <taxon>Acetobacterales</taxon>
        <taxon>Roseomonadaceae</taxon>
        <taxon>Roseomonas</taxon>
    </lineage>
</organism>
<gene>
    <name evidence="2" type="ORF">J5Y10_04000</name>
</gene>
<dbReference type="AlphaFoldDB" id="A0A940S376"/>
<evidence type="ECO:0000256" key="1">
    <source>
        <dbReference type="SAM" id="SignalP"/>
    </source>
</evidence>
<evidence type="ECO:0000313" key="3">
    <source>
        <dbReference type="Proteomes" id="UP000677537"/>
    </source>
</evidence>
<proteinExistence type="predicted"/>
<dbReference type="PROSITE" id="PS51257">
    <property type="entry name" value="PROKAR_LIPOPROTEIN"/>
    <property type="match status" value="1"/>
</dbReference>
<dbReference type="EMBL" id="JAGIZA010000002">
    <property type="protein sequence ID" value="MBP0491936.1"/>
    <property type="molecule type" value="Genomic_DNA"/>
</dbReference>
<protein>
    <submittedName>
        <fullName evidence="2">Uncharacterized protein</fullName>
    </submittedName>
</protein>
<feature type="chain" id="PRO_5037465855" evidence="1">
    <location>
        <begin position="20"/>
        <end position="82"/>
    </location>
</feature>
<dbReference type="Proteomes" id="UP000677537">
    <property type="component" value="Unassembled WGS sequence"/>
</dbReference>
<evidence type="ECO:0000313" key="2">
    <source>
        <dbReference type="EMBL" id="MBP0491936.1"/>
    </source>
</evidence>
<dbReference type="RefSeq" id="WP_209370932.1">
    <property type="nucleotide sequence ID" value="NZ_JAGIZA010000002.1"/>
</dbReference>
<name>A0A940S376_9PROT</name>